<evidence type="ECO:0000313" key="5">
    <source>
        <dbReference type="EMBL" id="MBB3956755.1"/>
    </source>
</evidence>
<sequence length="375" mass="41437">MSAVEAMVRAGDLAGAAEQLEQALGEEPSLTRYLQLAGLRRALRQPHRALRAVEAGLALAPLDFMALCMRAGLLEGIGDPGVGRAWDEALAQRPEGDLPPPLLAAMAHGEALRDQWRAARAAQMAQATQASEAVGGDEAWRIARFRSNTLRQTRPYYSEPTHFFYPGLSMREYHPAERFPWLADLAAATEAIRDEMLAVMRSDRAELAPYIQYAEHQALRQWQPLNHNPDWTAIHLIRRGEMVSANAAQCPVTMELLSRMPQPDIPGASANALFSLLAPHTAIPPHVGVNNARLLCHVPLVVPDGCWFRVGAETRMWREGEPFVFDDTIEHEAMNPSDHLRVVMIFDIWHPDLTPGERDAVRAIVAQETAAGNLG</sequence>
<evidence type="ECO:0000256" key="2">
    <source>
        <dbReference type="ARBA" id="ARBA00022964"/>
    </source>
</evidence>
<dbReference type="InterPro" id="IPR027443">
    <property type="entry name" value="IPNS-like_sf"/>
</dbReference>
<organism evidence="5 6">
    <name type="scientific">Novosphingobium sediminicola</name>
    <dbReference type="NCBI Taxonomy" id="563162"/>
    <lineage>
        <taxon>Bacteria</taxon>
        <taxon>Pseudomonadati</taxon>
        <taxon>Pseudomonadota</taxon>
        <taxon>Alphaproteobacteria</taxon>
        <taxon>Sphingomonadales</taxon>
        <taxon>Sphingomonadaceae</taxon>
        <taxon>Novosphingobium</taxon>
    </lineage>
</organism>
<dbReference type="SUPFAM" id="SSF48452">
    <property type="entry name" value="TPR-like"/>
    <property type="match status" value="1"/>
</dbReference>
<dbReference type="RefSeq" id="WP_183627613.1">
    <property type="nucleotide sequence ID" value="NZ_JACIDX010000016.1"/>
</dbReference>
<accession>A0A7W6G812</accession>
<name>A0A7W6G812_9SPHN</name>
<keyword evidence="6" id="KW-1185">Reference proteome</keyword>
<comment type="caution">
    <text evidence="5">The sequence shown here is derived from an EMBL/GenBank/DDBJ whole genome shotgun (WGS) entry which is preliminary data.</text>
</comment>
<reference evidence="5 6" key="1">
    <citation type="submission" date="2020-08" db="EMBL/GenBank/DDBJ databases">
        <title>Genomic Encyclopedia of Type Strains, Phase IV (KMG-IV): sequencing the most valuable type-strain genomes for metagenomic binning, comparative biology and taxonomic classification.</title>
        <authorList>
            <person name="Goeker M."/>
        </authorList>
    </citation>
    <scope>NUCLEOTIDE SEQUENCE [LARGE SCALE GENOMIC DNA]</scope>
    <source>
        <strain evidence="5 6">DSM 27057</strain>
    </source>
</reference>
<dbReference type="EMBL" id="JACIDX010000016">
    <property type="protein sequence ID" value="MBB3956755.1"/>
    <property type="molecule type" value="Genomic_DNA"/>
</dbReference>
<dbReference type="GO" id="GO:0051213">
    <property type="term" value="F:dioxygenase activity"/>
    <property type="evidence" value="ECO:0007669"/>
    <property type="project" value="UniProtKB-KW"/>
</dbReference>
<dbReference type="PANTHER" id="PTHR46332:SF5">
    <property type="entry name" value="ASPARTATE BETA-HYDROXYLASE DOMAIN CONTAINING 2"/>
    <property type="match status" value="1"/>
</dbReference>
<protein>
    <submittedName>
        <fullName evidence="5">Aspartyl/asparaginyl beta-hydroxylase (Cupin superfamily)</fullName>
    </submittedName>
</protein>
<dbReference type="AlphaFoldDB" id="A0A7W6G812"/>
<dbReference type="InterPro" id="IPR007803">
    <property type="entry name" value="Asp/Arg/Pro-Hydrxlase"/>
</dbReference>
<dbReference type="Proteomes" id="UP000548867">
    <property type="component" value="Unassembled WGS sequence"/>
</dbReference>
<dbReference type="InterPro" id="IPR011990">
    <property type="entry name" value="TPR-like_helical_dom_sf"/>
</dbReference>
<comment type="similarity">
    <text evidence="1">Belongs to the aspartyl/asparaginyl beta-hydroxylase family.</text>
</comment>
<evidence type="ECO:0000256" key="1">
    <source>
        <dbReference type="ARBA" id="ARBA00007730"/>
    </source>
</evidence>
<evidence type="ECO:0000256" key="3">
    <source>
        <dbReference type="ARBA" id="ARBA00023002"/>
    </source>
</evidence>
<keyword evidence="3" id="KW-0560">Oxidoreductase</keyword>
<evidence type="ECO:0000313" key="6">
    <source>
        <dbReference type="Proteomes" id="UP000548867"/>
    </source>
</evidence>
<dbReference type="Gene3D" id="1.25.40.10">
    <property type="entry name" value="Tetratricopeptide repeat domain"/>
    <property type="match status" value="1"/>
</dbReference>
<gene>
    <name evidence="5" type="ORF">GGR38_003721</name>
</gene>
<dbReference type="GO" id="GO:0016020">
    <property type="term" value="C:membrane"/>
    <property type="evidence" value="ECO:0007669"/>
    <property type="project" value="TreeGrafter"/>
</dbReference>
<dbReference type="PANTHER" id="PTHR46332">
    <property type="entry name" value="ASPARTATE BETA-HYDROXYLASE DOMAIN-CONTAINING PROTEIN 2"/>
    <property type="match status" value="1"/>
</dbReference>
<dbReference type="Pfam" id="PF05118">
    <property type="entry name" value="Asp_Arg_Hydrox"/>
    <property type="match status" value="1"/>
</dbReference>
<evidence type="ECO:0000259" key="4">
    <source>
        <dbReference type="Pfam" id="PF05118"/>
    </source>
</evidence>
<feature type="domain" description="Aspartyl/asparaginy/proline hydroxylase" evidence="4">
    <location>
        <begin position="189"/>
        <end position="351"/>
    </location>
</feature>
<dbReference type="SUPFAM" id="SSF51197">
    <property type="entry name" value="Clavaminate synthase-like"/>
    <property type="match status" value="1"/>
</dbReference>
<dbReference type="Gene3D" id="2.60.120.330">
    <property type="entry name" value="B-lactam Antibiotic, Isopenicillin N Synthase, Chain"/>
    <property type="match status" value="1"/>
</dbReference>
<keyword evidence="2" id="KW-0223">Dioxygenase</keyword>
<dbReference type="InterPro" id="IPR051821">
    <property type="entry name" value="Asp/Asn_beta-hydroxylase"/>
</dbReference>
<proteinExistence type="inferred from homology"/>